<gene>
    <name evidence="1" type="primary">RvY_08170-1</name>
    <name evidence="1" type="synonym">RvY_08170.1</name>
    <name evidence="1" type="ORF">RvY_08170</name>
</gene>
<comment type="caution">
    <text evidence="1">The sequence shown here is derived from an EMBL/GenBank/DDBJ whole genome shotgun (WGS) entry which is preliminary data.</text>
</comment>
<reference evidence="1 2" key="1">
    <citation type="journal article" date="2016" name="Nat. Commun.">
        <title>Extremotolerant tardigrade genome and improved radiotolerance of human cultured cells by tardigrade-unique protein.</title>
        <authorList>
            <person name="Hashimoto T."/>
            <person name="Horikawa D.D."/>
            <person name="Saito Y."/>
            <person name="Kuwahara H."/>
            <person name="Kozuka-Hata H."/>
            <person name="Shin-I T."/>
            <person name="Minakuchi Y."/>
            <person name="Ohishi K."/>
            <person name="Motoyama A."/>
            <person name="Aizu T."/>
            <person name="Enomoto A."/>
            <person name="Kondo K."/>
            <person name="Tanaka S."/>
            <person name="Hara Y."/>
            <person name="Koshikawa S."/>
            <person name="Sagara H."/>
            <person name="Miura T."/>
            <person name="Yokobori S."/>
            <person name="Miyagawa K."/>
            <person name="Suzuki Y."/>
            <person name="Kubo T."/>
            <person name="Oyama M."/>
            <person name="Kohara Y."/>
            <person name="Fujiyama A."/>
            <person name="Arakawa K."/>
            <person name="Katayama T."/>
            <person name="Toyoda A."/>
            <person name="Kunieda T."/>
        </authorList>
    </citation>
    <scope>NUCLEOTIDE SEQUENCE [LARGE SCALE GENOMIC DNA]</scope>
    <source>
        <strain evidence="1 2">YOKOZUNA-1</strain>
    </source>
</reference>
<protein>
    <submittedName>
        <fullName evidence="1">Uncharacterized protein</fullName>
    </submittedName>
</protein>
<dbReference type="Proteomes" id="UP000186922">
    <property type="component" value="Unassembled WGS sequence"/>
</dbReference>
<evidence type="ECO:0000313" key="2">
    <source>
        <dbReference type="Proteomes" id="UP000186922"/>
    </source>
</evidence>
<keyword evidence="2" id="KW-1185">Reference proteome</keyword>
<accession>A0A1D1V4W1</accession>
<organism evidence="1 2">
    <name type="scientific">Ramazzottius varieornatus</name>
    <name type="common">Water bear</name>
    <name type="synonym">Tardigrade</name>
    <dbReference type="NCBI Taxonomy" id="947166"/>
    <lineage>
        <taxon>Eukaryota</taxon>
        <taxon>Metazoa</taxon>
        <taxon>Ecdysozoa</taxon>
        <taxon>Tardigrada</taxon>
        <taxon>Eutardigrada</taxon>
        <taxon>Parachela</taxon>
        <taxon>Hypsibioidea</taxon>
        <taxon>Ramazzottiidae</taxon>
        <taxon>Ramazzottius</taxon>
    </lineage>
</organism>
<proteinExistence type="predicted"/>
<dbReference type="EMBL" id="BDGG01000003">
    <property type="protein sequence ID" value="GAU96779.1"/>
    <property type="molecule type" value="Genomic_DNA"/>
</dbReference>
<evidence type="ECO:0000313" key="1">
    <source>
        <dbReference type="EMBL" id="GAU96779.1"/>
    </source>
</evidence>
<sequence length="68" mass="7525">MAAHALLAAWKQLSLPVYSQLTVHVQRMDKRSINISEVNALTSGQPDMLCWQVEMSAAGQRATTTVRL</sequence>
<dbReference type="AlphaFoldDB" id="A0A1D1V4W1"/>
<name>A0A1D1V4W1_RAMVA</name>